<evidence type="ECO:0000313" key="5">
    <source>
        <dbReference type="Proteomes" id="UP000245754"/>
    </source>
</evidence>
<keyword evidence="5" id="KW-1185">Reference proteome</keyword>
<dbReference type="InterPro" id="IPR000014">
    <property type="entry name" value="PAS"/>
</dbReference>
<dbReference type="AlphaFoldDB" id="A0A316EP39"/>
<dbReference type="EMBL" id="QGGT01000003">
    <property type="protein sequence ID" value="PWK34058.1"/>
    <property type="molecule type" value="Genomic_DNA"/>
</dbReference>
<feature type="domain" description="GGDEF" evidence="3">
    <location>
        <begin position="183"/>
        <end position="316"/>
    </location>
</feature>
<dbReference type="PROSITE" id="PS50112">
    <property type="entry name" value="PAS"/>
    <property type="match status" value="1"/>
</dbReference>
<dbReference type="CDD" id="cd00130">
    <property type="entry name" value="PAS"/>
    <property type="match status" value="1"/>
</dbReference>
<dbReference type="InterPro" id="IPR043128">
    <property type="entry name" value="Rev_trsase/Diguanyl_cyclase"/>
</dbReference>
<dbReference type="FunFam" id="3.30.70.270:FF:000001">
    <property type="entry name" value="Diguanylate cyclase domain protein"/>
    <property type="match status" value="1"/>
</dbReference>
<dbReference type="InterPro" id="IPR001633">
    <property type="entry name" value="EAL_dom"/>
</dbReference>
<evidence type="ECO:0000259" key="1">
    <source>
        <dbReference type="PROSITE" id="PS50112"/>
    </source>
</evidence>
<dbReference type="Gene3D" id="3.30.70.270">
    <property type="match status" value="1"/>
</dbReference>
<dbReference type="Proteomes" id="UP000245754">
    <property type="component" value="Unassembled WGS sequence"/>
</dbReference>
<dbReference type="Gene3D" id="3.20.20.450">
    <property type="entry name" value="EAL domain"/>
    <property type="match status" value="1"/>
</dbReference>
<proteinExistence type="predicted"/>
<dbReference type="PANTHER" id="PTHR44757:SF4">
    <property type="entry name" value="DIGUANYLATE CYCLASE DGCE-RELATED"/>
    <property type="match status" value="1"/>
</dbReference>
<dbReference type="PANTHER" id="PTHR44757">
    <property type="entry name" value="DIGUANYLATE CYCLASE DGCP"/>
    <property type="match status" value="1"/>
</dbReference>
<dbReference type="SMART" id="SM00091">
    <property type="entry name" value="PAS"/>
    <property type="match status" value="1"/>
</dbReference>
<dbReference type="GO" id="GO:0006355">
    <property type="term" value="P:regulation of DNA-templated transcription"/>
    <property type="evidence" value="ECO:0007669"/>
    <property type="project" value="InterPro"/>
</dbReference>
<dbReference type="SUPFAM" id="SSF55073">
    <property type="entry name" value="Nucleotide cyclase"/>
    <property type="match status" value="1"/>
</dbReference>
<dbReference type="InterPro" id="IPR029787">
    <property type="entry name" value="Nucleotide_cyclase"/>
</dbReference>
<dbReference type="PROSITE" id="PS50883">
    <property type="entry name" value="EAL"/>
    <property type="match status" value="1"/>
</dbReference>
<evidence type="ECO:0000259" key="3">
    <source>
        <dbReference type="PROSITE" id="PS50887"/>
    </source>
</evidence>
<feature type="domain" description="PAS" evidence="1">
    <location>
        <begin position="14"/>
        <end position="87"/>
    </location>
</feature>
<dbReference type="CDD" id="cd01948">
    <property type="entry name" value="EAL"/>
    <property type="match status" value="1"/>
</dbReference>
<dbReference type="SMART" id="SM00267">
    <property type="entry name" value="GGDEF"/>
    <property type="match status" value="1"/>
</dbReference>
<dbReference type="GO" id="GO:0003824">
    <property type="term" value="F:catalytic activity"/>
    <property type="evidence" value="ECO:0007669"/>
    <property type="project" value="UniProtKB-ARBA"/>
</dbReference>
<dbReference type="InterPro" id="IPR035919">
    <property type="entry name" value="EAL_sf"/>
</dbReference>
<reference evidence="4 5" key="1">
    <citation type="submission" date="2018-05" db="EMBL/GenBank/DDBJ databases">
        <title>Genomic Encyclopedia of Type Strains, Phase IV (KMG-V): Genome sequencing to study the core and pangenomes of soil and plant-associated prokaryotes.</title>
        <authorList>
            <person name="Whitman W."/>
        </authorList>
    </citation>
    <scope>NUCLEOTIDE SEQUENCE [LARGE SCALE GENOMIC DNA]</scope>
    <source>
        <strain evidence="4 5">SLV-132</strain>
    </source>
</reference>
<feature type="domain" description="EAL" evidence="2">
    <location>
        <begin position="327"/>
        <end position="579"/>
    </location>
</feature>
<protein>
    <submittedName>
        <fullName evidence="4">PAS domain S-box-containing protein/diguanylate cyclase (GGDEF)-like protein</fullName>
    </submittedName>
</protein>
<dbReference type="InterPro" id="IPR013767">
    <property type="entry name" value="PAS_fold"/>
</dbReference>
<evidence type="ECO:0000313" key="4">
    <source>
        <dbReference type="EMBL" id="PWK34058.1"/>
    </source>
</evidence>
<comment type="caution">
    <text evidence="4">The sequence shown here is derived from an EMBL/GenBank/DDBJ whole genome shotgun (WGS) entry which is preliminary data.</text>
</comment>
<dbReference type="Gene3D" id="3.30.450.20">
    <property type="entry name" value="PAS domain"/>
    <property type="match status" value="1"/>
</dbReference>
<dbReference type="Pfam" id="PF00989">
    <property type="entry name" value="PAS"/>
    <property type="match status" value="1"/>
</dbReference>
<sequence>MTENARLRLTLENYCQRFRLTLQAIGEGVIVLDAAGRVDYLNPIAEQLTGWSLDEARGRPSEVVCRLVDEHTRLSLRRAVRDAVAHGTSRTMLGRAILQSRHCLEHRVEVAAAAIPDVGDADMASPGASLGGVLTFRDVSEQYRLGREMEYRATHDALTGIINRDEFDRRLNATLAEARASHLQHALMFIDLDQFKLVNDAVGHAAGDELLRQIVRVIRRSVRATDVIARLGGDEFGVVFSQCSIESAQAMANKICRDIDQFRFQFAGQRFHVGASAGLVPVDERWTTSAALLQAADSACYAAKAEGRNRVHTYLPADEIVEAHREEMQWARRIETALDRNQFVLYWQRVMPLQIDNCLVHAELLLRMVDDNGNLVNPGAFLGVAERFHLATRIDRWVVRTVFAWMHAHREELDHVGTVAINLSGLSIGDRDFHRFVKALLETTAFDHHKICFEITETSAIMNLAEASSFIGSMRVHGVRFALDDFGAGAASFGYLRNLDVDYLKIDGQFIRGLSSDRVNQATVRCIRDVANITGQFTVAEFVETEAVESLLREIGIDFAQGYLRHRPAPLADIFALRV</sequence>
<dbReference type="SUPFAM" id="SSF141868">
    <property type="entry name" value="EAL domain-like"/>
    <property type="match status" value="1"/>
</dbReference>
<dbReference type="SUPFAM" id="SSF55785">
    <property type="entry name" value="PYP-like sensor domain (PAS domain)"/>
    <property type="match status" value="1"/>
</dbReference>
<dbReference type="Pfam" id="PF00990">
    <property type="entry name" value="GGDEF"/>
    <property type="match status" value="1"/>
</dbReference>
<name>A0A316EP39_9BURK</name>
<dbReference type="InterPro" id="IPR035965">
    <property type="entry name" value="PAS-like_dom_sf"/>
</dbReference>
<dbReference type="InterPro" id="IPR000160">
    <property type="entry name" value="GGDEF_dom"/>
</dbReference>
<dbReference type="NCBIfam" id="TIGR00254">
    <property type="entry name" value="GGDEF"/>
    <property type="match status" value="1"/>
</dbReference>
<dbReference type="CDD" id="cd01949">
    <property type="entry name" value="GGDEF"/>
    <property type="match status" value="1"/>
</dbReference>
<dbReference type="InterPro" id="IPR052155">
    <property type="entry name" value="Biofilm_reg_signaling"/>
</dbReference>
<organism evidence="4 5">
    <name type="scientific">Cupriavidus plantarum</name>
    <dbReference type="NCBI Taxonomy" id="942865"/>
    <lineage>
        <taxon>Bacteria</taxon>
        <taxon>Pseudomonadati</taxon>
        <taxon>Pseudomonadota</taxon>
        <taxon>Betaproteobacteria</taxon>
        <taxon>Burkholderiales</taxon>
        <taxon>Burkholderiaceae</taxon>
        <taxon>Cupriavidus</taxon>
    </lineage>
</organism>
<dbReference type="PROSITE" id="PS50887">
    <property type="entry name" value="GGDEF"/>
    <property type="match status" value="1"/>
</dbReference>
<dbReference type="RefSeq" id="WP_109584121.1">
    <property type="nucleotide sequence ID" value="NZ_QGGT01000003.1"/>
</dbReference>
<dbReference type="Pfam" id="PF00563">
    <property type="entry name" value="EAL"/>
    <property type="match status" value="1"/>
</dbReference>
<dbReference type="NCBIfam" id="TIGR00229">
    <property type="entry name" value="sensory_box"/>
    <property type="match status" value="1"/>
</dbReference>
<gene>
    <name evidence="4" type="ORF">C7419_103377</name>
</gene>
<evidence type="ECO:0000259" key="2">
    <source>
        <dbReference type="PROSITE" id="PS50883"/>
    </source>
</evidence>
<accession>A0A316EP39</accession>
<dbReference type="SMART" id="SM00052">
    <property type="entry name" value="EAL"/>
    <property type="match status" value="1"/>
</dbReference>